<reference evidence="2 3" key="1">
    <citation type="journal article" date="2018" name="G3 (Bethesda)">
        <title>Phylogenetic and Phylogenomic Definition of Rhizopus Species.</title>
        <authorList>
            <person name="Gryganskyi A.P."/>
            <person name="Golan J."/>
            <person name="Dolatabadi S."/>
            <person name="Mondo S."/>
            <person name="Robb S."/>
            <person name="Idnurm A."/>
            <person name="Muszewska A."/>
            <person name="Steczkiewicz K."/>
            <person name="Masonjones S."/>
            <person name="Liao H.L."/>
            <person name="Gajdeczka M.T."/>
            <person name="Anike F."/>
            <person name="Vuek A."/>
            <person name="Anishchenko I.M."/>
            <person name="Voigt K."/>
            <person name="de Hoog G.S."/>
            <person name="Smith M.E."/>
            <person name="Heitman J."/>
            <person name="Vilgalys R."/>
            <person name="Stajich J.E."/>
        </authorList>
    </citation>
    <scope>NUCLEOTIDE SEQUENCE [LARGE SCALE GENOMIC DNA]</scope>
    <source>
        <strain evidence="2 3">LSU 92-RS-03</strain>
    </source>
</reference>
<evidence type="ECO:0000313" key="2">
    <source>
        <dbReference type="EMBL" id="RCI03221.1"/>
    </source>
</evidence>
<feature type="compositionally biased region" description="Low complexity" evidence="1">
    <location>
        <begin position="46"/>
        <end position="59"/>
    </location>
</feature>
<evidence type="ECO:0000256" key="1">
    <source>
        <dbReference type="SAM" id="MobiDB-lite"/>
    </source>
</evidence>
<keyword evidence="3" id="KW-1185">Reference proteome</keyword>
<name>A0A367KM38_RHIST</name>
<organism evidence="2 3">
    <name type="scientific">Rhizopus stolonifer</name>
    <name type="common">Rhizopus nigricans</name>
    <dbReference type="NCBI Taxonomy" id="4846"/>
    <lineage>
        <taxon>Eukaryota</taxon>
        <taxon>Fungi</taxon>
        <taxon>Fungi incertae sedis</taxon>
        <taxon>Mucoromycota</taxon>
        <taxon>Mucoromycotina</taxon>
        <taxon>Mucoromycetes</taxon>
        <taxon>Mucorales</taxon>
        <taxon>Mucorineae</taxon>
        <taxon>Rhizopodaceae</taxon>
        <taxon>Rhizopus</taxon>
    </lineage>
</organism>
<sequence length="80" mass="9311">MYEKAIVRDDMHFQTIPLDPPPIMTPKKDTNRRSVLHKIYSIRKTPSSSPRRPSSIRPPSFLPMQEKTPIHPPTYEESVI</sequence>
<feature type="region of interest" description="Disordered" evidence="1">
    <location>
        <begin position="40"/>
        <end position="80"/>
    </location>
</feature>
<protein>
    <submittedName>
        <fullName evidence="2">Uncharacterized protein</fullName>
    </submittedName>
</protein>
<dbReference type="Proteomes" id="UP000253551">
    <property type="component" value="Unassembled WGS sequence"/>
</dbReference>
<evidence type="ECO:0000313" key="3">
    <source>
        <dbReference type="Proteomes" id="UP000253551"/>
    </source>
</evidence>
<dbReference type="EMBL" id="PJQM01001099">
    <property type="protein sequence ID" value="RCI03221.1"/>
    <property type="molecule type" value="Genomic_DNA"/>
</dbReference>
<accession>A0A367KM38</accession>
<gene>
    <name evidence="2" type="ORF">CU098_007593</name>
</gene>
<proteinExistence type="predicted"/>
<comment type="caution">
    <text evidence="2">The sequence shown here is derived from an EMBL/GenBank/DDBJ whole genome shotgun (WGS) entry which is preliminary data.</text>
</comment>
<dbReference type="AlphaFoldDB" id="A0A367KM38"/>